<feature type="domain" description="ATP-grasp" evidence="5">
    <location>
        <begin position="127"/>
        <end position="326"/>
    </location>
</feature>
<keyword evidence="3 4" id="KW-0067">ATP-binding</keyword>
<dbReference type="PANTHER" id="PTHR43585">
    <property type="entry name" value="FUMIPYRROLE BIOSYNTHESIS PROTEIN C"/>
    <property type="match status" value="1"/>
</dbReference>
<proteinExistence type="predicted"/>
<dbReference type="Gene3D" id="3.30.470.20">
    <property type="entry name" value="ATP-grasp fold, B domain"/>
    <property type="match status" value="1"/>
</dbReference>
<evidence type="ECO:0000256" key="3">
    <source>
        <dbReference type="ARBA" id="ARBA00022840"/>
    </source>
</evidence>
<gene>
    <name evidence="6" type="ORF">GCM10010326_11440</name>
</gene>
<dbReference type="NCBIfam" id="NF005543">
    <property type="entry name" value="PRK07206.1"/>
    <property type="match status" value="1"/>
</dbReference>
<evidence type="ECO:0000256" key="2">
    <source>
        <dbReference type="ARBA" id="ARBA00022741"/>
    </source>
</evidence>
<organism evidence="6 7">
    <name type="scientific">Streptomyces xanthochromogenes</name>
    <dbReference type="NCBI Taxonomy" id="67384"/>
    <lineage>
        <taxon>Bacteria</taxon>
        <taxon>Bacillati</taxon>
        <taxon>Actinomycetota</taxon>
        <taxon>Actinomycetes</taxon>
        <taxon>Kitasatosporales</taxon>
        <taxon>Streptomycetaceae</taxon>
        <taxon>Streptomyces</taxon>
    </lineage>
</organism>
<sequence>MGIGVTNLSVQPQGPQPTVVVLVDAFSTGAMLAREAAGHYRVVHVRSRALVPATFAASLPTEVFAEDLTYPGHTEEVLRRLAALEPMAVIPASEFGVEAADEIAARLGLRGNDAACSAARRDKYLMMEALAAAGVRSSRQCHGAELGPLLAWRRAAGLERVVVKPLDSAGSDDVYTCDTEQEVAAAFEAVIGKTNLMLRTNETVLVQEYLDGDEYIVNTVSRDGTHWFTDAWISRKTVQDGKRKVYDSEDLLAPDDPAIDVIFPYVSDCLDALGITDGPAHSELILTASGPVLLETGARLSGLANPEALDRCTGANQVGLTLDCYTPRAERLTRRPVRYPQLEQARCVNLVARREVPLDTGRIQAELGRLAAFESVRFRVADGAPTVRTVDLNSSPGAVFLVHGNQAEIDRAHKELRELEHELL</sequence>
<dbReference type="Proteomes" id="UP000600946">
    <property type="component" value="Unassembled WGS sequence"/>
</dbReference>
<evidence type="ECO:0000259" key="5">
    <source>
        <dbReference type="PROSITE" id="PS50975"/>
    </source>
</evidence>
<comment type="caution">
    <text evidence="6">The sequence shown here is derived from an EMBL/GenBank/DDBJ whole genome shotgun (WGS) entry which is preliminary data.</text>
</comment>
<dbReference type="EMBL" id="BMUU01000001">
    <property type="protein sequence ID" value="GGY20028.1"/>
    <property type="molecule type" value="Genomic_DNA"/>
</dbReference>
<dbReference type="PANTHER" id="PTHR43585:SF2">
    <property type="entry name" value="ATP-GRASP ENZYME FSQD"/>
    <property type="match status" value="1"/>
</dbReference>
<protein>
    <submittedName>
        <fullName evidence="6">ATP-grasp domain-containing protein</fullName>
    </submittedName>
</protein>
<evidence type="ECO:0000313" key="7">
    <source>
        <dbReference type="Proteomes" id="UP000600946"/>
    </source>
</evidence>
<dbReference type="PROSITE" id="PS50975">
    <property type="entry name" value="ATP_GRASP"/>
    <property type="match status" value="1"/>
</dbReference>
<keyword evidence="2 4" id="KW-0547">Nucleotide-binding</keyword>
<name>A0ABQ2ZQR5_9ACTN</name>
<dbReference type="SUPFAM" id="SSF56059">
    <property type="entry name" value="Glutathione synthetase ATP-binding domain-like"/>
    <property type="match status" value="1"/>
</dbReference>
<accession>A0ABQ2ZQR5</accession>
<keyword evidence="1" id="KW-0436">Ligase</keyword>
<evidence type="ECO:0000313" key="6">
    <source>
        <dbReference type="EMBL" id="GGY20028.1"/>
    </source>
</evidence>
<dbReference type="InterPro" id="IPR052032">
    <property type="entry name" value="ATP-dep_AA_Ligase"/>
</dbReference>
<dbReference type="InterPro" id="IPR011761">
    <property type="entry name" value="ATP-grasp"/>
</dbReference>
<dbReference type="Pfam" id="PF13535">
    <property type="entry name" value="ATP-grasp_4"/>
    <property type="match status" value="1"/>
</dbReference>
<keyword evidence="7" id="KW-1185">Reference proteome</keyword>
<evidence type="ECO:0000256" key="4">
    <source>
        <dbReference type="PROSITE-ProRule" id="PRU00409"/>
    </source>
</evidence>
<evidence type="ECO:0000256" key="1">
    <source>
        <dbReference type="ARBA" id="ARBA00022598"/>
    </source>
</evidence>
<reference evidence="7" key="1">
    <citation type="journal article" date="2019" name="Int. J. Syst. Evol. Microbiol.">
        <title>The Global Catalogue of Microorganisms (GCM) 10K type strain sequencing project: providing services to taxonomists for standard genome sequencing and annotation.</title>
        <authorList>
            <consortium name="The Broad Institute Genomics Platform"/>
            <consortium name="The Broad Institute Genome Sequencing Center for Infectious Disease"/>
            <person name="Wu L."/>
            <person name="Ma J."/>
        </authorList>
    </citation>
    <scope>NUCLEOTIDE SEQUENCE [LARGE SCALE GENOMIC DNA]</scope>
    <source>
        <strain evidence="7">JCM 4594</strain>
    </source>
</reference>